<dbReference type="AlphaFoldDB" id="A0A8X6PDW5"/>
<evidence type="ECO:0000313" key="2">
    <source>
        <dbReference type="Proteomes" id="UP000887013"/>
    </source>
</evidence>
<protein>
    <submittedName>
        <fullName evidence="1">Uncharacterized protein</fullName>
    </submittedName>
</protein>
<gene>
    <name evidence="1" type="ORF">NPIL_324101</name>
</gene>
<dbReference type="EMBL" id="BMAW01068712">
    <property type="protein sequence ID" value="GFT65688.1"/>
    <property type="molecule type" value="Genomic_DNA"/>
</dbReference>
<sequence>MPGYTNADEYPPVEPRIHENYSMGVVSCEHPWQGNYSTTVIFNAECYEGTTVLLRPFELDTTAMGTRHLV</sequence>
<name>A0A8X6PDW5_NEPPI</name>
<reference evidence="1" key="1">
    <citation type="submission" date="2020-08" db="EMBL/GenBank/DDBJ databases">
        <title>Multicomponent nature underlies the extraordinary mechanical properties of spider dragline silk.</title>
        <authorList>
            <person name="Kono N."/>
            <person name="Nakamura H."/>
            <person name="Mori M."/>
            <person name="Yoshida Y."/>
            <person name="Ohtoshi R."/>
            <person name="Malay A.D."/>
            <person name="Moran D.A.P."/>
            <person name="Tomita M."/>
            <person name="Numata K."/>
            <person name="Arakawa K."/>
        </authorList>
    </citation>
    <scope>NUCLEOTIDE SEQUENCE</scope>
</reference>
<comment type="caution">
    <text evidence="1">The sequence shown here is derived from an EMBL/GenBank/DDBJ whole genome shotgun (WGS) entry which is preliminary data.</text>
</comment>
<evidence type="ECO:0000313" key="1">
    <source>
        <dbReference type="EMBL" id="GFT65688.1"/>
    </source>
</evidence>
<dbReference type="Proteomes" id="UP000887013">
    <property type="component" value="Unassembled WGS sequence"/>
</dbReference>
<keyword evidence="2" id="KW-1185">Reference proteome</keyword>
<proteinExistence type="predicted"/>
<organism evidence="1 2">
    <name type="scientific">Nephila pilipes</name>
    <name type="common">Giant wood spider</name>
    <name type="synonym">Nephila maculata</name>
    <dbReference type="NCBI Taxonomy" id="299642"/>
    <lineage>
        <taxon>Eukaryota</taxon>
        <taxon>Metazoa</taxon>
        <taxon>Ecdysozoa</taxon>
        <taxon>Arthropoda</taxon>
        <taxon>Chelicerata</taxon>
        <taxon>Arachnida</taxon>
        <taxon>Araneae</taxon>
        <taxon>Araneomorphae</taxon>
        <taxon>Entelegynae</taxon>
        <taxon>Araneoidea</taxon>
        <taxon>Nephilidae</taxon>
        <taxon>Nephila</taxon>
    </lineage>
</organism>
<accession>A0A8X6PDW5</accession>